<dbReference type="SMART" id="SM00345">
    <property type="entry name" value="HTH_GNTR"/>
    <property type="match status" value="1"/>
</dbReference>
<dbReference type="Pfam" id="PF00392">
    <property type="entry name" value="GntR"/>
    <property type="match status" value="1"/>
</dbReference>
<dbReference type="InterPro" id="IPR000524">
    <property type="entry name" value="Tscrpt_reg_HTH_GntR"/>
</dbReference>
<dbReference type="GO" id="GO:0003700">
    <property type="term" value="F:DNA-binding transcription factor activity"/>
    <property type="evidence" value="ECO:0007669"/>
    <property type="project" value="InterPro"/>
</dbReference>
<organism evidence="5 6">
    <name type="scientific">Amycolatopsis bartoniae</name>
    <dbReference type="NCBI Taxonomy" id="941986"/>
    <lineage>
        <taxon>Bacteria</taxon>
        <taxon>Bacillati</taxon>
        <taxon>Actinomycetota</taxon>
        <taxon>Actinomycetes</taxon>
        <taxon>Pseudonocardiales</taxon>
        <taxon>Pseudonocardiaceae</taxon>
        <taxon>Amycolatopsis</taxon>
    </lineage>
</organism>
<evidence type="ECO:0000313" key="6">
    <source>
        <dbReference type="Proteomes" id="UP000658656"/>
    </source>
</evidence>
<keyword evidence="2" id="KW-0238">DNA-binding</keyword>
<gene>
    <name evidence="5" type="ORF">GCM10017566_58930</name>
</gene>
<dbReference type="InterPro" id="IPR036390">
    <property type="entry name" value="WH_DNA-bd_sf"/>
</dbReference>
<dbReference type="PANTHER" id="PTHR43537">
    <property type="entry name" value="TRANSCRIPTIONAL REGULATOR, GNTR FAMILY"/>
    <property type="match status" value="1"/>
</dbReference>
<dbReference type="Gene3D" id="1.10.10.10">
    <property type="entry name" value="Winged helix-like DNA-binding domain superfamily/Winged helix DNA-binding domain"/>
    <property type="match status" value="1"/>
</dbReference>
<dbReference type="InterPro" id="IPR008920">
    <property type="entry name" value="TF_FadR/GntR_C"/>
</dbReference>
<dbReference type="InterPro" id="IPR011711">
    <property type="entry name" value="GntR_C"/>
</dbReference>
<sequence length="237" mass="26209">MAKAAAKPSARVVVHRELRNRIITLKLPPGAPLSENELAAELSVSRTPVREALLLLAEEELVQVFPQLGTFVSRVDLQRVADAQFVREAVEVASLADAVERLDEDVLTGLRNVLARQRAAEDDAERFFQLDEEFHQLLLTAGGHGNAWRTVVSAKAHLDRARRLGMRMVSPVPSLIDQHEAIVDSLAAGNLDASAEAMRAHLRLVFQDVERIRSHSPELFAGDGNQRPVRRTITAWA</sequence>
<accession>A0A8H9IYB2</accession>
<dbReference type="Pfam" id="PF07729">
    <property type="entry name" value="FCD"/>
    <property type="match status" value="1"/>
</dbReference>
<dbReference type="PROSITE" id="PS50949">
    <property type="entry name" value="HTH_GNTR"/>
    <property type="match status" value="1"/>
</dbReference>
<dbReference type="Gene3D" id="1.20.120.530">
    <property type="entry name" value="GntR ligand-binding domain-like"/>
    <property type="match status" value="1"/>
</dbReference>
<keyword evidence="1" id="KW-0805">Transcription regulation</keyword>
<keyword evidence="3" id="KW-0804">Transcription</keyword>
<name>A0A8H9IYB2_9PSEU</name>
<evidence type="ECO:0000313" key="5">
    <source>
        <dbReference type="EMBL" id="GHF76866.1"/>
    </source>
</evidence>
<reference evidence="5" key="1">
    <citation type="journal article" date="2014" name="Int. J. Syst. Evol. Microbiol.">
        <title>Complete genome sequence of Corynebacterium casei LMG S-19264T (=DSM 44701T), isolated from a smear-ripened cheese.</title>
        <authorList>
            <consortium name="US DOE Joint Genome Institute (JGI-PGF)"/>
            <person name="Walter F."/>
            <person name="Albersmeier A."/>
            <person name="Kalinowski J."/>
            <person name="Ruckert C."/>
        </authorList>
    </citation>
    <scope>NUCLEOTIDE SEQUENCE</scope>
    <source>
        <strain evidence="5">CGMCC 4.7679</strain>
    </source>
</reference>
<dbReference type="SUPFAM" id="SSF46785">
    <property type="entry name" value="Winged helix' DNA-binding domain"/>
    <property type="match status" value="1"/>
</dbReference>
<evidence type="ECO:0000256" key="1">
    <source>
        <dbReference type="ARBA" id="ARBA00023015"/>
    </source>
</evidence>
<dbReference type="PRINTS" id="PR00035">
    <property type="entry name" value="HTHGNTR"/>
</dbReference>
<dbReference type="OrthoDB" id="8680240at2"/>
<feature type="domain" description="HTH gntR-type" evidence="4">
    <location>
        <begin position="8"/>
        <end position="75"/>
    </location>
</feature>
<dbReference type="SUPFAM" id="SSF48008">
    <property type="entry name" value="GntR ligand-binding domain-like"/>
    <property type="match status" value="1"/>
</dbReference>
<comment type="caution">
    <text evidence="5">The sequence shown here is derived from an EMBL/GenBank/DDBJ whole genome shotgun (WGS) entry which is preliminary data.</text>
</comment>
<dbReference type="Proteomes" id="UP000658656">
    <property type="component" value="Unassembled WGS sequence"/>
</dbReference>
<evidence type="ECO:0000256" key="2">
    <source>
        <dbReference type="ARBA" id="ARBA00023125"/>
    </source>
</evidence>
<reference evidence="5" key="2">
    <citation type="submission" date="2020-09" db="EMBL/GenBank/DDBJ databases">
        <authorList>
            <person name="Sun Q."/>
            <person name="Zhou Y."/>
        </authorList>
    </citation>
    <scope>NUCLEOTIDE SEQUENCE</scope>
    <source>
        <strain evidence="5">CGMCC 4.7679</strain>
    </source>
</reference>
<dbReference type="GO" id="GO:0003677">
    <property type="term" value="F:DNA binding"/>
    <property type="evidence" value="ECO:0007669"/>
    <property type="project" value="UniProtKB-KW"/>
</dbReference>
<dbReference type="PANTHER" id="PTHR43537:SF45">
    <property type="entry name" value="GNTR FAMILY REGULATORY PROTEIN"/>
    <property type="match status" value="1"/>
</dbReference>
<evidence type="ECO:0000256" key="3">
    <source>
        <dbReference type="ARBA" id="ARBA00023163"/>
    </source>
</evidence>
<dbReference type="EMBL" id="BNAV01000011">
    <property type="protein sequence ID" value="GHF76866.1"/>
    <property type="molecule type" value="Genomic_DNA"/>
</dbReference>
<proteinExistence type="predicted"/>
<dbReference type="SMART" id="SM00895">
    <property type="entry name" value="FCD"/>
    <property type="match status" value="1"/>
</dbReference>
<keyword evidence="6" id="KW-1185">Reference proteome</keyword>
<dbReference type="RefSeq" id="WP_145936772.1">
    <property type="nucleotide sequence ID" value="NZ_BNAV01000011.1"/>
</dbReference>
<dbReference type="InterPro" id="IPR036388">
    <property type="entry name" value="WH-like_DNA-bd_sf"/>
</dbReference>
<dbReference type="AlphaFoldDB" id="A0A8H9IYB2"/>
<evidence type="ECO:0000259" key="4">
    <source>
        <dbReference type="PROSITE" id="PS50949"/>
    </source>
</evidence>
<protein>
    <submittedName>
        <fullName evidence="5">GntR family transcriptional regulator</fullName>
    </submittedName>
</protein>